<keyword evidence="1" id="KW-0732">Signal</keyword>
<dbReference type="Pfam" id="PF00652">
    <property type="entry name" value="Ricin_B_lectin"/>
    <property type="match status" value="1"/>
</dbReference>
<accession>A0ABV9USS1</accession>
<proteinExistence type="predicted"/>
<feature type="signal peptide" evidence="1">
    <location>
        <begin position="1"/>
        <end position="27"/>
    </location>
</feature>
<dbReference type="Proteomes" id="UP001595834">
    <property type="component" value="Unassembled WGS sequence"/>
</dbReference>
<dbReference type="Gene3D" id="2.80.10.50">
    <property type="match status" value="1"/>
</dbReference>
<organism evidence="3 4">
    <name type="scientific">Streptomyces mauvecolor</name>
    <dbReference type="NCBI Taxonomy" id="58345"/>
    <lineage>
        <taxon>Bacteria</taxon>
        <taxon>Bacillati</taxon>
        <taxon>Actinomycetota</taxon>
        <taxon>Actinomycetes</taxon>
        <taxon>Kitasatosporales</taxon>
        <taxon>Streptomycetaceae</taxon>
        <taxon>Streptomyces</taxon>
    </lineage>
</organism>
<feature type="domain" description="Ricin B lectin" evidence="2">
    <location>
        <begin position="28"/>
        <end position="165"/>
    </location>
</feature>
<keyword evidence="4" id="KW-1185">Reference proteome</keyword>
<evidence type="ECO:0000313" key="4">
    <source>
        <dbReference type="Proteomes" id="UP001595834"/>
    </source>
</evidence>
<comment type="caution">
    <text evidence="3">The sequence shown here is derived from an EMBL/GenBank/DDBJ whole genome shotgun (WGS) entry which is preliminary data.</text>
</comment>
<dbReference type="InterPro" id="IPR035992">
    <property type="entry name" value="Ricin_B-like_lectins"/>
</dbReference>
<dbReference type="EMBL" id="JBHSIZ010000030">
    <property type="protein sequence ID" value="MFC4959601.1"/>
    <property type="molecule type" value="Genomic_DNA"/>
</dbReference>
<name>A0ABV9USS1_9ACTN</name>
<dbReference type="RefSeq" id="WP_381228105.1">
    <property type="nucleotide sequence ID" value="NZ_BAAASQ010000016.1"/>
</dbReference>
<reference evidence="4" key="1">
    <citation type="journal article" date="2019" name="Int. J. Syst. Evol. Microbiol.">
        <title>The Global Catalogue of Microorganisms (GCM) 10K type strain sequencing project: providing services to taxonomists for standard genome sequencing and annotation.</title>
        <authorList>
            <consortium name="The Broad Institute Genomics Platform"/>
            <consortium name="The Broad Institute Genome Sequencing Center for Infectious Disease"/>
            <person name="Wu L."/>
            <person name="Ma J."/>
        </authorList>
    </citation>
    <scope>NUCLEOTIDE SEQUENCE [LARGE SCALE GENOMIC DNA]</scope>
    <source>
        <strain evidence="4">CCM 7224</strain>
    </source>
</reference>
<dbReference type="CDD" id="cd00161">
    <property type="entry name" value="beta-trefoil_Ricin-like"/>
    <property type="match status" value="1"/>
</dbReference>
<sequence length="167" mass="17560">MRFGKIFGVTAGASLLFIGVGTGTANASGSAIIENQHSGLCIGVGSQRGNGAPAIQWGCVPGGVTPSDMKWSRWDGSASDGTAVTLLRNHYSDKCLGVGSSLANGAGVIQWDCNNASDEKWWFEDGELRNVYSGKCLGTGSSQSTGTQLIQWDCNGASDERWRMYSV</sequence>
<evidence type="ECO:0000259" key="2">
    <source>
        <dbReference type="SMART" id="SM00458"/>
    </source>
</evidence>
<evidence type="ECO:0000313" key="3">
    <source>
        <dbReference type="EMBL" id="MFC4959601.1"/>
    </source>
</evidence>
<feature type="chain" id="PRO_5045456633" evidence="1">
    <location>
        <begin position="28"/>
        <end position="167"/>
    </location>
</feature>
<dbReference type="PROSITE" id="PS50231">
    <property type="entry name" value="RICIN_B_LECTIN"/>
    <property type="match status" value="1"/>
</dbReference>
<evidence type="ECO:0000256" key="1">
    <source>
        <dbReference type="SAM" id="SignalP"/>
    </source>
</evidence>
<dbReference type="SMART" id="SM00458">
    <property type="entry name" value="RICIN"/>
    <property type="match status" value="1"/>
</dbReference>
<protein>
    <submittedName>
        <fullName evidence="3">RICIN domain-containing protein</fullName>
    </submittedName>
</protein>
<dbReference type="SUPFAM" id="SSF50370">
    <property type="entry name" value="Ricin B-like lectins"/>
    <property type="match status" value="1"/>
</dbReference>
<gene>
    <name evidence="3" type="ORF">ACFPFX_25245</name>
</gene>
<dbReference type="InterPro" id="IPR000772">
    <property type="entry name" value="Ricin_B_lectin"/>
</dbReference>